<feature type="domain" description="N-acetyltransferase" evidence="1">
    <location>
        <begin position="14"/>
        <end position="155"/>
    </location>
</feature>
<proteinExistence type="predicted"/>
<name>A0A964RLT5_9CLOT</name>
<evidence type="ECO:0000313" key="3">
    <source>
        <dbReference type="Proteomes" id="UP000656077"/>
    </source>
</evidence>
<dbReference type="RefSeq" id="WP_160359028.1">
    <property type="nucleotide sequence ID" value="NZ_WSRQ01000012.1"/>
</dbReference>
<comment type="caution">
    <text evidence="2">The sequence shown here is derived from an EMBL/GenBank/DDBJ whole genome shotgun (WGS) entry which is preliminary data.</text>
</comment>
<dbReference type="SUPFAM" id="SSF55729">
    <property type="entry name" value="Acyl-CoA N-acyltransferases (Nat)"/>
    <property type="match status" value="1"/>
</dbReference>
<gene>
    <name evidence="2" type="ORF">GKZ28_09765</name>
</gene>
<dbReference type="GO" id="GO:0016747">
    <property type="term" value="F:acyltransferase activity, transferring groups other than amino-acyl groups"/>
    <property type="evidence" value="ECO:0007669"/>
    <property type="project" value="InterPro"/>
</dbReference>
<reference evidence="2" key="1">
    <citation type="submission" date="2019-12" db="EMBL/GenBank/DDBJ databases">
        <title>Microbes associate with the intestines of laboratory mice.</title>
        <authorList>
            <person name="Navarre W."/>
            <person name="Wong E."/>
        </authorList>
    </citation>
    <scope>NUCLEOTIDE SEQUENCE</scope>
    <source>
        <strain evidence="2">NM79_F5</strain>
    </source>
</reference>
<protein>
    <submittedName>
        <fullName evidence="2">GNAT family N-acetyltransferase</fullName>
    </submittedName>
</protein>
<evidence type="ECO:0000259" key="1">
    <source>
        <dbReference type="PROSITE" id="PS51186"/>
    </source>
</evidence>
<dbReference type="AlphaFoldDB" id="A0A964RLT5"/>
<dbReference type="PROSITE" id="PS51186">
    <property type="entry name" value="GNAT"/>
    <property type="match status" value="1"/>
</dbReference>
<organism evidence="2 3">
    <name type="scientific">Clostridium chromiireducens</name>
    <dbReference type="NCBI Taxonomy" id="225345"/>
    <lineage>
        <taxon>Bacteria</taxon>
        <taxon>Bacillati</taxon>
        <taxon>Bacillota</taxon>
        <taxon>Clostridia</taxon>
        <taxon>Eubacteriales</taxon>
        <taxon>Clostridiaceae</taxon>
        <taxon>Clostridium</taxon>
    </lineage>
</organism>
<dbReference type="InterPro" id="IPR016181">
    <property type="entry name" value="Acyl_CoA_acyltransferase"/>
</dbReference>
<dbReference type="Proteomes" id="UP000656077">
    <property type="component" value="Unassembled WGS sequence"/>
</dbReference>
<accession>A0A964RLT5</accession>
<dbReference type="Pfam" id="PF13527">
    <property type="entry name" value="Acetyltransf_9"/>
    <property type="match status" value="1"/>
</dbReference>
<evidence type="ECO:0000313" key="2">
    <source>
        <dbReference type="EMBL" id="MVX63979.1"/>
    </source>
</evidence>
<dbReference type="Gene3D" id="3.40.630.30">
    <property type="match status" value="1"/>
</dbReference>
<sequence length="297" mass="34987">MRTIINGKEYVFTYEVRDNSSIRQSFNELAKKIFGIDFEGWYQNGFWEEDYIPYALIDGDTVVSNISVNIIHTNYRNEKRLFIQLGTVMTDERYRNQGLSRWLIENILEEWKEKCDAFYLYANDKVLDFYPKFGFVKEQEYQASKMATPMKAKIRKLNMSSGEDRKLLHDKYDLSNPFSDLTMENNNGLIMFYCSQFMKENVYYIPQYDLAVVAEYDADKLICYDAFGNTNATLQEILSVMAKEDTKVSILGFTPKDKDDFTFKEVNVEDLTLFWLSEKENIFSNDTRIMFPLLSHA</sequence>
<dbReference type="EMBL" id="WSRQ01000012">
    <property type="protein sequence ID" value="MVX63979.1"/>
    <property type="molecule type" value="Genomic_DNA"/>
</dbReference>
<dbReference type="InterPro" id="IPR000182">
    <property type="entry name" value="GNAT_dom"/>
</dbReference>